<dbReference type="AlphaFoldDB" id="A0A5C3LU96"/>
<accession>A0A5C3LU96</accession>
<gene>
    <name evidence="6" type="ORF">BDQ12DRAFT_611422</name>
</gene>
<evidence type="ECO:0000256" key="2">
    <source>
        <dbReference type="ARBA" id="ARBA00022723"/>
    </source>
</evidence>
<keyword evidence="5" id="KW-0539">Nucleus</keyword>
<dbReference type="GO" id="GO:0008270">
    <property type="term" value="F:zinc ion binding"/>
    <property type="evidence" value="ECO:0007669"/>
    <property type="project" value="UniProtKB-KW"/>
</dbReference>
<keyword evidence="4" id="KW-0862">Zinc</keyword>
<proteinExistence type="predicted"/>
<evidence type="ECO:0000256" key="5">
    <source>
        <dbReference type="ARBA" id="ARBA00023242"/>
    </source>
</evidence>
<keyword evidence="3" id="KW-0863">Zinc-finger</keyword>
<dbReference type="InterPro" id="IPR012337">
    <property type="entry name" value="RNaseH-like_sf"/>
</dbReference>
<sequence>RYFPHIVNLACKAILAAITKMKYIHACNTCPQYAAAVHNPIAIVQSLVQVICASSLWCQEFSSILESLGLKDLQLICDVDTRWSSTYLMIECILELEEGVKEFIEQNGTEEIQKYKLSDPEWATLKHFKAILAVPHAFQQKLPHEKTPTLCYALPSFEGMMGAWEKLKNDNPDLTNIIQAGLDKLEAYHNRTDVVPAYIFSMSMY</sequence>
<evidence type="ECO:0000256" key="1">
    <source>
        <dbReference type="ARBA" id="ARBA00004123"/>
    </source>
</evidence>
<reference evidence="6 7" key="1">
    <citation type="journal article" date="2019" name="Nat. Ecol. Evol.">
        <title>Megaphylogeny resolves global patterns of mushroom evolution.</title>
        <authorList>
            <person name="Varga T."/>
            <person name="Krizsan K."/>
            <person name="Foldi C."/>
            <person name="Dima B."/>
            <person name="Sanchez-Garcia M."/>
            <person name="Sanchez-Ramirez S."/>
            <person name="Szollosi G.J."/>
            <person name="Szarkandi J.G."/>
            <person name="Papp V."/>
            <person name="Albert L."/>
            <person name="Andreopoulos W."/>
            <person name="Angelini C."/>
            <person name="Antonin V."/>
            <person name="Barry K.W."/>
            <person name="Bougher N.L."/>
            <person name="Buchanan P."/>
            <person name="Buyck B."/>
            <person name="Bense V."/>
            <person name="Catcheside P."/>
            <person name="Chovatia M."/>
            <person name="Cooper J."/>
            <person name="Damon W."/>
            <person name="Desjardin D."/>
            <person name="Finy P."/>
            <person name="Geml J."/>
            <person name="Haridas S."/>
            <person name="Hughes K."/>
            <person name="Justo A."/>
            <person name="Karasinski D."/>
            <person name="Kautmanova I."/>
            <person name="Kiss B."/>
            <person name="Kocsube S."/>
            <person name="Kotiranta H."/>
            <person name="LaButti K.M."/>
            <person name="Lechner B.E."/>
            <person name="Liimatainen K."/>
            <person name="Lipzen A."/>
            <person name="Lukacs Z."/>
            <person name="Mihaltcheva S."/>
            <person name="Morgado L.N."/>
            <person name="Niskanen T."/>
            <person name="Noordeloos M.E."/>
            <person name="Ohm R.A."/>
            <person name="Ortiz-Santana B."/>
            <person name="Ovrebo C."/>
            <person name="Racz N."/>
            <person name="Riley R."/>
            <person name="Savchenko A."/>
            <person name="Shiryaev A."/>
            <person name="Soop K."/>
            <person name="Spirin V."/>
            <person name="Szebenyi C."/>
            <person name="Tomsovsky M."/>
            <person name="Tulloss R.E."/>
            <person name="Uehling J."/>
            <person name="Grigoriev I.V."/>
            <person name="Vagvolgyi C."/>
            <person name="Papp T."/>
            <person name="Martin F.M."/>
            <person name="Miettinen O."/>
            <person name="Hibbett D.S."/>
            <person name="Nagy L.G."/>
        </authorList>
    </citation>
    <scope>NUCLEOTIDE SEQUENCE [LARGE SCALE GENOMIC DNA]</scope>
    <source>
        <strain evidence="6 7">CBS 166.37</strain>
    </source>
</reference>
<dbReference type="SUPFAM" id="SSF53098">
    <property type="entry name" value="Ribonuclease H-like"/>
    <property type="match status" value="1"/>
</dbReference>
<dbReference type="GO" id="GO:0005634">
    <property type="term" value="C:nucleus"/>
    <property type="evidence" value="ECO:0007669"/>
    <property type="project" value="UniProtKB-SubCell"/>
</dbReference>
<dbReference type="PANTHER" id="PTHR46481:SF10">
    <property type="entry name" value="ZINC FINGER BED DOMAIN-CONTAINING PROTEIN 39"/>
    <property type="match status" value="1"/>
</dbReference>
<keyword evidence="7" id="KW-1185">Reference proteome</keyword>
<evidence type="ECO:0000256" key="3">
    <source>
        <dbReference type="ARBA" id="ARBA00022771"/>
    </source>
</evidence>
<organism evidence="6 7">
    <name type="scientific">Crucibulum laeve</name>
    <dbReference type="NCBI Taxonomy" id="68775"/>
    <lineage>
        <taxon>Eukaryota</taxon>
        <taxon>Fungi</taxon>
        <taxon>Dikarya</taxon>
        <taxon>Basidiomycota</taxon>
        <taxon>Agaricomycotina</taxon>
        <taxon>Agaricomycetes</taxon>
        <taxon>Agaricomycetidae</taxon>
        <taxon>Agaricales</taxon>
        <taxon>Agaricineae</taxon>
        <taxon>Nidulariaceae</taxon>
        <taxon>Crucibulum</taxon>
    </lineage>
</organism>
<evidence type="ECO:0000313" key="7">
    <source>
        <dbReference type="Proteomes" id="UP000308652"/>
    </source>
</evidence>
<dbReference type="PANTHER" id="PTHR46481">
    <property type="entry name" value="ZINC FINGER BED DOMAIN-CONTAINING PROTEIN 4"/>
    <property type="match status" value="1"/>
</dbReference>
<keyword evidence="2" id="KW-0479">Metal-binding</keyword>
<feature type="non-terminal residue" evidence="6">
    <location>
        <position position="1"/>
    </location>
</feature>
<dbReference type="Proteomes" id="UP000308652">
    <property type="component" value="Unassembled WGS sequence"/>
</dbReference>
<dbReference type="OrthoDB" id="3172935at2759"/>
<dbReference type="InterPro" id="IPR052035">
    <property type="entry name" value="ZnF_BED_domain_contain"/>
</dbReference>
<protein>
    <submittedName>
        <fullName evidence="6">Uncharacterized protein</fullName>
    </submittedName>
</protein>
<dbReference type="EMBL" id="ML213619">
    <property type="protein sequence ID" value="TFK35666.1"/>
    <property type="molecule type" value="Genomic_DNA"/>
</dbReference>
<comment type="subcellular location">
    <subcellularLocation>
        <location evidence="1">Nucleus</location>
    </subcellularLocation>
</comment>
<name>A0A5C3LU96_9AGAR</name>
<evidence type="ECO:0000313" key="6">
    <source>
        <dbReference type="EMBL" id="TFK35666.1"/>
    </source>
</evidence>
<evidence type="ECO:0000256" key="4">
    <source>
        <dbReference type="ARBA" id="ARBA00022833"/>
    </source>
</evidence>